<protein>
    <submittedName>
        <fullName evidence="2">Thiol-disulfide oxidoreductase DCC family protein</fullName>
    </submittedName>
</protein>
<dbReference type="AlphaFoldDB" id="A0ABD5P8B2"/>
<feature type="compositionally biased region" description="Basic and acidic residues" evidence="1">
    <location>
        <begin position="1"/>
        <end position="12"/>
    </location>
</feature>
<name>A0ABD5P8B2_9EURY</name>
<dbReference type="EMBL" id="JBHSDS010000003">
    <property type="protein sequence ID" value="MFC4356998.1"/>
    <property type="molecule type" value="Genomic_DNA"/>
</dbReference>
<sequence length="146" mass="16565">MTDRQSDPRPGSESESAPSSPASRTGVPTLVYDDDCGFCTWCADFAGRHGTFDLVGFDELTDDQRERLPENWEDCAHLLVDGEVHSCGKAIELALAWAFPSTKPLFGLARQLPGYERFRERLYRWGADRRAVWGKLVSRDDVRRRD</sequence>
<dbReference type="Proteomes" id="UP001595921">
    <property type="component" value="Unassembled WGS sequence"/>
</dbReference>
<organism evidence="2 3">
    <name type="scientific">Halobium salinum</name>
    <dbReference type="NCBI Taxonomy" id="1364940"/>
    <lineage>
        <taxon>Archaea</taxon>
        <taxon>Methanobacteriati</taxon>
        <taxon>Methanobacteriota</taxon>
        <taxon>Stenosarchaea group</taxon>
        <taxon>Halobacteria</taxon>
        <taxon>Halobacteriales</taxon>
        <taxon>Haloferacaceae</taxon>
        <taxon>Halobium</taxon>
    </lineage>
</organism>
<reference evidence="2 3" key="1">
    <citation type="journal article" date="2019" name="Int. J. Syst. Evol. Microbiol.">
        <title>The Global Catalogue of Microorganisms (GCM) 10K type strain sequencing project: providing services to taxonomists for standard genome sequencing and annotation.</title>
        <authorList>
            <consortium name="The Broad Institute Genomics Platform"/>
            <consortium name="The Broad Institute Genome Sequencing Center for Infectious Disease"/>
            <person name="Wu L."/>
            <person name="Ma J."/>
        </authorList>
    </citation>
    <scope>NUCLEOTIDE SEQUENCE [LARGE SCALE GENOMIC DNA]</scope>
    <source>
        <strain evidence="2 3">CGMCC 1.12553</strain>
    </source>
</reference>
<accession>A0ABD5P8B2</accession>
<proteinExistence type="predicted"/>
<gene>
    <name evidence="2" type="ORF">ACFO0N_03435</name>
</gene>
<evidence type="ECO:0000256" key="1">
    <source>
        <dbReference type="SAM" id="MobiDB-lite"/>
    </source>
</evidence>
<dbReference type="RefSeq" id="WP_267621837.1">
    <property type="nucleotide sequence ID" value="NZ_JAODIW010000006.1"/>
</dbReference>
<feature type="region of interest" description="Disordered" evidence="1">
    <location>
        <begin position="1"/>
        <end position="26"/>
    </location>
</feature>
<evidence type="ECO:0000313" key="3">
    <source>
        <dbReference type="Proteomes" id="UP001595921"/>
    </source>
</evidence>
<comment type="caution">
    <text evidence="2">The sequence shown here is derived from an EMBL/GenBank/DDBJ whole genome shotgun (WGS) entry which is preliminary data.</text>
</comment>
<feature type="compositionally biased region" description="Low complexity" evidence="1">
    <location>
        <begin position="13"/>
        <end position="23"/>
    </location>
</feature>
<dbReference type="Pfam" id="PF04134">
    <property type="entry name" value="DCC1-like"/>
    <property type="match status" value="1"/>
</dbReference>
<evidence type="ECO:0000313" key="2">
    <source>
        <dbReference type="EMBL" id="MFC4356998.1"/>
    </source>
</evidence>
<keyword evidence="3" id="KW-1185">Reference proteome</keyword>
<dbReference type="InterPro" id="IPR007263">
    <property type="entry name" value="DCC1-like"/>
</dbReference>